<dbReference type="RefSeq" id="WP_073076866.1">
    <property type="nucleotide sequence ID" value="NZ_FQXV01000003.1"/>
</dbReference>
<reference evidence="3 4" key="1">
    <citation type="submission" date="2016-11" db="EMBL/GenBank/DDBJ databases">
        <authorList>
            <person name="Jaros S."/>
            <person name="Januszkiewicz K."/>
            <person name="Wedrychowicz H."/>
        </authorList>
    </citation>
    <scope>NUCLEOTIDE SEQUENCE [LARGE SCALE GENOMIC DNA]</scope>
    <source>
        <strain evidence="3 4">DSM 10068</strain>
    </source>
</reference>
<protein>
    <submittedName>
        <fullName evidence="3">Acetyl esterase/lipase</fullName>
    </submittedName>
</protein>
<dbReference type="PANTHER" id="PTHR48081:SF8">
    <property type="entry name" value="ALPHA_BETA HYDROLASE FOLD-3 DOMAIN-CONTAINING PROTEIN-RELATED"/>
    <property type="match status" value="1"/>
</dbReference>
<dbReference type="SUPFAM" id="SSF53474">
    <property type="entry name" value="alpha/beta-Hydrolases"/>
    <property type="match status" value="1"/>
</dbReference>
<dbReference type="AlphaFoldDB" id="A0A1M5WIT4"/>
<keyword evidence="4" id="KW-1185">Reference proteome</keyword>
<evidence type="ECO:0000313" key="3">
    <source>
        <dbReference type="EMBL" id="SHH87361.1"/>
    </source>
</evidence>
<dbReference type="InterPro" id="IPR029058">
    <property type="entry name" value="AB_hydrolase_fold"/>
</dbReference>
<keyword evidence="1" id="KW-0378">Hydrolase</keyword>
<evidence type="ECO:0000259" key="2">
    <source>
        <dbReference type="Pfam" id="PF07859"/>
    </source>
</evidence>
<dbReference type="OrthoDB" id="1698432at2"/>
<dbReference type="Pfam" id="PF07859">
    <property type="entry name" value="Abhydrolase_3"/>
    <property type="match status" value="1"/>
</dbReference>
<dbReference type="EMBL" id="FQXV01000003">
    <property type="protein sequence ID" value="SHH87361.1"/>
    <property type="molecule type" value="Genomic_DNA"/>
</dbReference>
<dbReference type="GO" id="GO:0016787">
    <property type="term" value="F:hydrolase activity"/>
    <property type="evidence" value="ECO:0007669"/>
    <property type="project" value="UniProtKB-KW"/>
</dbReference>
<accession>A0A1M5WIT4</accession>
<evidence type="ECO:0000256" key="1">
    <source>
        <dbReference type="ARBA" id="ARBA00022801"/>
    </source>
</evidence>
<dbReference type="Proteomes" id="UP000183995">
    <property type="component" value="Unassembled WGS sequence"/>
</dbReference>
<gene>
    <name evidence="3" type="ORF">SAMN02745823_01298</name>
</gene>
<sequence>MASFLYAACNAGLHVFQMKWLLGKEGTAFDKMVRNFGKRQNVKSPARKLRKKYEYQEKILGGQPCYIVRAKNNMAGKAVLLFFGGGYFMPPDQGDFSLAGEIAERTGAEVYLPIYPLAPKYKLKDTVKSVTDVYQEILLHYEPHKIVFMGNSSGAAFCLTLCLYIRHEKLSVPFPARLIMLSPGLQMPPNEAQTERMRRQGKKDTMIPVMFCKNIHRVLVDEDSAYLLRAFDASWNGLPEMDVYFGGCELFYAYIPDVEQAAGEGRARVHIHIGENMMHCWPMLGFTREGKQTRQDIYEIIRSV</sequence>
<dbReference type="InterPro" id="IPR050300">
    <property type="entry name" value="GDXG_lipolytic_enzyme"/>
</dbReference>
<evidence type="ECO:0000313" key="4">
    <source>
        <dbReference type="Proteomes" id="UP000183995"/>
    </source>
</evidence>
<dbReference type="STRING" id="1123282.SAMN02745823_01298"/>
<feature type="domain" description="Alpha/beta hydrolase fold-3" evidence="2">
    <location>
        <begin position="80"/>
        <end position="282"/>
    </location>
</feature>
<organism evidence="3 4">
    <name type="scientific">Sporobacter termitidis DSM 10068</name>
    <dbReference type="NCBI Taxonomy" id="1123282"/>
    <lineage>
        <taxon>Bacteria</taxon>
        <taxon>Bacillati</taxon>
        <taxon>Bacillota</taxon>
        <taxon>Clostridia</taxon>
        <taxon>Eubacteriales</taxon>
        <taxon>Oscillospiraceae</taxon>
        <taxon>Sporobacter</taxon>
    </lineage>
</organism>
<proteinExistence type="predicted"/>
<dbReference type="Gene3D" id="3.40.50.1820">
    <property type="entry name" value="alpha/beta hydrolase"/>
    <property type="match status" value="1"/>
</dbReference>
<dbReference type="InterPro" id="IPR013094">
    <property type="entry name" value="AB_hydrolase_3"/>
</dbReference>
<name>A0A1M5WIT4_9FIRM</name>
<dbReference type="PANTHER" id="PTHR48081">
    <property type="entry name" value="AB HYDROLASE SUPERFAMILY PROTEIN C4A8.06C"/>
    <property type="match status" value="1"/>
</dbReference>